<gene>
    <name evidence="1" type="ORF">ZOSMA_317G00120</name>
</gene>
<sequence>MGSVPALLRSRVSCARFVVSSFLNTSKKSTPVPSKTRGVPSITRSTSTAEVRCLVTMMPLHSATASALLISALSPESQIWGRVLSGLSMPL</sequence>
<protein>
    <submittedName>
        <fullName evidence="1">Uncharacterized protein</fullName>
    </submittedName>
</protein>
<organism evidence="1 2">
    <name type="scientific">Zostera marina</name>
    <name type="common">Eelgrass</name>
    <dbReference type="NCBI Taxonomy" id="29655"/>
    <lineage>
        <taxon>Eukaryota</taxon>
        <taxon>Viridiplantae</taxon>
        <taxon>Streptophyta</taxon>
        <taxon>Embryophyta</taxon>
        <taxon>Tracheophyta</taxon>
        <taxon>Spermatophyta</taxon>
        <taxon>Magnoliopsida</taxon>
        <taxon>Liliopsida</taxon>
        <taxon>Zosteraceae</taxon>
        <taxon>Zostera</taxon>
    </lineage>
</organism>
<proteinExistence type="predicted"/>
<dbReference type="Proteomes" id="UP000036987">
    <property type="component" value="Unassembled WGS sequence"/>
</dbReference>
<dbReference type="AlphaFoldDB" id="A0A0K9P9G7"/>
<evidence type="ECO:0000313" key="1">
    <source>
        <dbReference type="EMBL" id="KMZ65596.1"/>
    </source>
</evidence>
<name>A0A0K9P9G7_ZOSMR</name>
<reference evidence="2" key="1">
    <citation type="journal article" date="2016" name="Nature">
        <title>The genome of the seagrass Zostera marina reveals angiosperm adaptation to the sea.</title>
        <authorList>
            <person name="Olsen J.L."/>
            <person name="Rouze P."/>
            <person name="Verhelst B."/>
            <person name="Lin Y.-C."/>
            <person name="Bayer T."/>
            <person name="Collen J."/>
            <person name="Dattolo E."/>
            <person name="De Paoli E."/>
            <person name="Dittami S."/>
            <person name="Maumus F."/>
            <person name="Michel G."/>
            <person name="Kersting A."/>
            <person name="Lauritano C."/>
            <person name="Lohaus R."/>
            <person name="Toepel M."/>
            <person name="Tonon T."/>
            <person name="Vanneste K."/>
            <person name="Amirebrahimi M."/>
            <person name="Brakel J."/>
            <person name="Bostroem C."/>
            <person name="Chovatia M."/>
            <person name="Grimwood J."/>
            <person name="Jenkins J.W."/>
            <person name="Jueterbock A."/>
            <person name="Mraz A."/>
            <person name="Stam W.T."/>
            <person name="Tice H."/>
            <person name="Bornberg-Bauer E."/>
            <person name="Green P.J."/>
            <person name="Pearson G.A."/>
            <person name="Procaccini G."/>
            <person name="Duarte C.M."/>
            <person name="Schmutz J."/>
            <person name="Reusch T.B.H."/>
            <person name="Van de Peer Y."/>
        </authorList>
    </citation>
    <scope>NUCLEOTIDE SEQUENCE [LARGE SCALE GENOMIC DNA]</scope>
    <source>
        <strain evidence="2">cv. Finnish</strain>
    </source>
</reference>
<accession>A0A0K9P9G7</accession>
<keyword evidence="2" id="KW-1185">Reference proteome</keyword>
<evidence type="ECO:0000313" key="2">
    <source>
        <dbReference type="Proteomes" id="UP000036987"/>
    </source>
</evidence>
<comment type="caution">
    <text evidence="1">The sequence shown here is derived from an EMBL/GenBank/DDBJ whole genome shotgun (WGS) entry which is preliminary data.</text>
</comment>
<dbReference type="EMBL" id="LFYR01001027">
    <property type="protein sequence ID" value="KMZ65596.1"/>
    <property type="molecule type" value="Genomic_DNA"/>
</dbReference>